<dbReference type="OrthoDB" id="6506078at2759"/>
<sequence>MAEEPIPEWRKPMNYPLVMQSDMNDDLQTETLDLVVSVIERCQGNLELSAKSLKEDMDKKTGPGWNVVIGESFSHSVTYTKNMLFVYFGGNTGVLMWK</sequence>
<dbReference type="Pfam" id="PF01221">
    <property type="entry name" value="Dynein_light"/>
    <property type="match status" value="1"/>
</dbReference>
<keyword evidence="6" id="KW-0969">Cilium</keyword>
<dbReference type="AlphaFoldDB" id="A0A1J4JRX3"/>
<dbReference type="GO" id="GO:0007017">
    <property type="term" value="P:microtubule-based process"/>
    <property type="evidence" value="ECO:0007669"/>
    <property type="project" value="InterPro"/>
</dbReference>
<dbReference type="SUPFAM" id="SSF54648">
    <property type="entry name" value="DLC"/>
    <property type="match status" value="1"/>
</dbReference>
<dbReference type="CDD" id="cd21453">
    <property type="entry name" value="DLC-like_DNAL4"/>
    <property type="match status" value="1"/>
</dbReference>
<keyword evidence="4" id="KW-0493">Microtubule</keyword>
<organism evidence="12 13">
    <name type="scientific">Tritrichomonas foetus</name>
    <dbReference type="NCBI Taxonomy" id="1144522"/>
    <lineage>
        <taxon>Eukaryota</taxon>
        <taxon>Metamonada</taxon>
        <taxon>Parabasalia</taxon>
        <taxon>Tritrichomonadida</taxon>
        <taxon>Tritrichomonadidae</taxon>
        <taxon>Tritrichomonas</taxon>
    </lineage>
</organism>
<dbReference type="Gene3D" id="3.30.740.10">
    <property type="entry name" value="Protein Inhibitor Of Neuronal Nitric Oxide Synthase"/>
    <property type="match status" value="1"/>
</dbReference>
<evidence type="ECO:0000256" key="1">
    <source>
        <dbReference type="ARBA" id="ARBA00004430"/>
    </source>
</evidence>
<evidence type="ECO:0000256" key="9">
    <source>
        <dbReference type="ARBA" id="ARBA00023273"/>
    </source>
</evidence>
<comment type="caution">
    <text evidence="12">The sequence shown here is derived from an EMBL/GenBank/DDBJ whole genome shotgun (WGS) entry which is preliminary data.</text>
</comment>
<evidence type="ECO:0000256" key="6">
    <source>
        <dbReference type="ARBA" id="ARBA00023069"/>
    </source>
</evidence>
<name>A0A1J4JRX3_9EUKA</name>
<evidence type="ECO:0000256" key="7">
    <source>
        <dbReference type="ARBA" id="ARBA00023175"/>
    </source>
</evidence>
<evidence type="ECO:0000256" key="2">
    <source>
        <dbReference type="ARBA" id="ARBA00011655"/>
    </source>
</evidence>
<evidence type="ECO:0000313" key="12">
    <source>
        <dbReference type="EMBL" id="OHT01184.1"/>
    </source>
</evidence>
<keyword evidence="9" id="KW-0966">Cell projection</keyword>
<evidence type="ECO:0000256" key="3">
    <source>
        <dbReference type="ARBA" id="ARBA00022490"/>
    </source>
</evidence>
<accession>A0A1J4JRX3</accession>
<dbReference type="GO" id="GO:0005930">
    <property type="term" value="C:axoneme"/>
    <property type="evidence" value="ECO:0007669"/>
    <property type="project" value="UniProtKB-SubCell"/>
</dbReference>
<dbReference type="RefSeq" id="XP_068354320.1">
    <property type="nucleotide sequence ID" value="XM_068508291.1"/>
</dbReference>
<comment type="subcellular location">
    <subcellularLocation>
        <location evidence="1">Cytoplasm</location>
        <location evidence="1">Cytoskeleton</location>
        <location evidence="1">Cilium axoneme</location>
    </subcellularLocation>
</comment>
<keyword evidence="13" id="KW-1185">Reference proteome</keyword>
<evidence type="ECO:0000256" key="11">
    <source>
        <dbReference type="ARBA" id="ARBA00069494"/>
    </source>
</evidence>
<keyword evidence="5" id="KW-0243">Dynein</keyword>
<comment type="function">
    <text evidence="10">Force generating protein of respiratory cilia. Produces force towards the minus ends of microtubules. Dynein has ATPase activity.</text>
</comment>
<proteinExistence type="predicted"/>
<dbReference type="InterPro" id="IPR037177">
    <property type="entry name" value="DLC_sf"/>
</dbReference>
<keyword evidence="3" id="KW-0963">Cytoplasm</keyword>
<dbReference type="VEuPathDB" id="TrichDB:TRFO_32066"/>
<dbReference type="SMART" id="SM01375">
    <property type="entry name" value="Dynein_light"/>
    <property type="match status" value="1"/>
</dbReference>
<evidence type="ECO:0000256" key="4">
    <source>
        <dbReference type="ARBA" id="ARBA00022701"/>
    </source>
</evidence>
<protein>
    <recommendedName>
        <fullName evidence="11">Dynein axonemal light chain 4</fullName>
    </recommendedName>
</protein>
<gene>
    <name evidence="12" type="ORF">TRFO_32066</name>
</gene>
<dbReference type="EMBL" id="MLAK01000924">
    <property type="protein sequence ID" value="OHT01184.1"/>
    <property type="molecule type" value="Genomic_DNA"/>
</dbReference>
<evidence type="ECO:0000256" key="5">
    <source>
        <dbReference type="ARBA" id="ARBA00023017"/>
    </source>
</evidence>
<dbReference type="FunFam" id="3.30.740.10:FF:000002">
    <property type="entry name" value="Dynein light chain"/>
    <property type="match status" value="1"/>
</dbReference>
<dbReference type="Proteomes" id="UP000179807">
    <property type="component" value="Unassembled WGS sequence"/>
</dbReference>
<evidence type="ECO:0000313" key="13">
    <source>
        <dbReference type="Proteomes" id="UP000179807"/>
    </source>
</evidence>
<evidence type="ECO:0000256" key="10">
    <source>
        <dbReference type="ARBA" id="ARBA00057688"/>
    </source>
</evidence>
<evidence type="ECO:0000256" key="8">
    <source>
        <dbReference type="ARBA" id="ARBA00023212"/>
    </source>
</evidence>
<keyword evidence="7" id="KW-0505">Motor protein</keyword>
<reference evidence="12" key="1">
    <citation type="submission" date="2016-10" db="EMBL/GenBank/DDBJ databases">
        <authorList>
            <person name="Benchimol M."/>
            <person name="Almeida L.G."/>
            <person name="Vasconcelos A.T."/>
            <person name="Perreira-Neves A."/>
            <person name="Rosa I.A."/>
            <person name="Tasca T."/>
            <person name="Bogo M.R."/>
            <person name="de Souza W."/>
        </authorList>
    </citation>
    <scope>NUCLEOTIDE SEQUENCE [LARGE SCALE GENOMIC DNA]</scope>
    <source>
        <strain evidence="12">K</strain>
    </source>
</reference>
<dbReference type="InterPro" id="IPR001372">
    <property type="entry name" value="Dynein_light_chain_typ-1/2"/>
</dbReference>
<keyword evidence="8" id="KW-0206">Cytoskeleton</keyword>
<comment type="subunit">
    <text evidence="2">Consists of at least two heavy chains and a number of intermediate and light chains.</text>
</comment>
<dbReference type="GeneID" id="94842995"/>
<dbReference type="GO" id="GO:0005874">
    <property type="term" value="C:microtubule"/>
    <property type="evidence" value="ECO:0007669"/>
    <property type="project" value="UniProtKB-KW"/>
</dbReference>
<dbReference type="GO" id="GO:0030286">
    <property type="term" value="C:dynein complex"/>
    <property type="evidence" value="ECO:0007669"/>
    <property type="project" value="UniProtKB-KW"/>
</dbReference>